<comment type="caution">
    <text evidence="2">The sequence shown here is derived from an EMBL/GenBank/DDBJ whole genome shotgun (WGS) entry which is preliminary data.</text>
</comment>
<keyword evidence="3" id="KW-1185">Reference proteome</keyword>
<feature type="region of interest" description="Disordered" evidence="1">
    <location>
        <begin position="109"/>
        <end position="138"/>
    </location>
</feature>
<dbReference type="Proteomes" id="UP001642540">
    <property type="component" value="Unassembled WGS sequence"/>
</dbReference>
<evidence type="ECO:0000313" key="3">
    <source>
        <dbReference type="Proteomes" id="UP001642540"/>
    </source>
</evidence>
<dbReference type="EMBL" id="CAXLJM020000011">
    <property type="protein sequence ID" value="CAL8076496.1"/>
    <property type="molecule type" value="Genomic_DNA"/>
</dbReference>
<organism evidence="2 3">
    <name type="scientific">Orchesella dallaii</name>
    <dbReference type="NCBI Taxonomy" id="48710"/>
    <lineage>
        <taxon>Eukaryota</taxon>
        <taxon>Metazoa</taxon>
        <taxon>Ecdysozoa</taxon>
        <taxon>Arthropoda</taxon>
        <taxon>Hexapoda</taxon>
        <taxon>Collembola</taxon>
        <taxon>Entomobryomorpha</taxon>
        <taxon>Entomobryoidea</taxon>
        <taxon>Orchesellidae</taxon>
        <taxon>Orchesellinae</taxon>
        <taxon>Orchesella</taxon>
    </lineage>
</organism>
<proteinExistence type="predicted"/>
<evidence type="ECO:0000313" key="2">
    <source>
        <dbReference type="EMBL" id="CAL8076496.1"/>
    </source>
</evidence>
<name>A0ABP1PV38_9HEXA</name>
<feature type="compositionally biased region" description="Polar residues" evidence="1">
    <location>
        <begin position="109"/>
        <end position="132"/>
    </location>
</feature>
<reference evidence="2 3" key="1">
    <citation type="submission" date="2024-08" db="EMBL/GenBank/DDBJ databases">
        <authorList>
            <person name="Cucini C."/>
            <person name="Frati F."/>
        </authorList>
    </citation>
    <scope>NUCLEOTIDE SEQUENCE [LARGE SCALE GENOMIC DNA]</scope>
</reference>
<protein>
    <submittedName>
        <fullName evidence="2">Uncharacterized protein</fullName>
    </submittedName>
</protein>
<accession>A0ABP1PV38</accession>
<gene>
    <name evidence="2" type="ORF">ODALV1_LOCUS3492</name>
</gene>
<evidence type="ECO:0000256" key="1">
    <source>
        <dbReference type="SAM" id="MobiDB-lite"/>
    </source>
</evidence>
<sequence>MGVNYIISKLVTLGTNYVDCLCILLSYGVSSKLEHLIHYLKLYLPAEKSAAVSSNWQNRNEKQANIEWPMVYMDLIKIRELAAKTSAFISPLILTSLFSNVFNVLTTVSSTPENPSATDRSIDQGIQDSTPEPTDEDNGRFFGALSRYVNKLKGF</sequence>